<evidence type="ECO:0008006" key="4">
    <source>
        <dbReference type="Google" id="ProtNLM"/>
    </source>
</evidence>
<evidence type="ECO:0000313" key="3">
    <source>
        <dbReference type="Proteomes" id="UP000037395"/>
    </source>
</evidence>
<dbReference type="RefSeq" id="WP_030288754.1">
    <property type="nucleotide sequence ID" value="NZ_BMUB01000002.1"/>
</dbReference>
<reference evidence="1" key="5">
    <citation type="submission" date="2020-09" db="EMBL/GenBank/DDBJ databases">
        <authorList>
            <person name="Sun Q."/>
            <person name="Ohkuma M."/>
        </authorList>
    </citation>
    <scope>NUCLEOTIDE SEQUENCE</scope>
    <source>
        <strain evidence="1">JCM 4434</strain>
    </source>
</reference>
<organism evidence="2 3">
    <name type="scientific">Kitasatospora aureofaciens</name>
    <name type="common">Streptomyces aureofaciens</name>
    <dbReference type="NCBI Taxonomy" id="1894"/>
    <lineage>
        <taxon>Bacteria</taxon>
        <taxon>Bacillati</taxon>
        <taxon>Actinomycetota</taxon>
        <taxon>Actinomycetes</taxon>
        <taxon>Kitasatosporales</taxon>
        <taxon>Streptomycetaceae</taxon>
        <taxon>Kitasatospora</taxon>
    </lineage>
</organism>
<sequence>MTENTTDSQFDLYALEGDLALEELPQGNALGSWFSAASASTASCPGSSAATVGTASTFG</sequence>
<reference evidence="1" key="1">
    <citation type="journal article" date="2014" name="Int. J. Syst. Evol. Microbiol.">
        <title>Complete genome sequence of Corynebacterium casei LMG S-19264T (=DSM 44701T), isolated from a smear-ripened cheese.</title>
        <authorList>
            <consortium name="US DOE Joint Genome Institute (JGI-PGF)"/>
            <person name="Walter F."/>
            <person name="Albersmeier A."/>
            <person name="Kalinowski J."/>
            <person name="Ruckert C."/>
        </authorList>
    </citation>
    <scope>NUCLEOTIDE SEQUENCE</scope>
    <source>
        <strain evidence="1">JCM 4434</strain>
    </source>
</reference>
<dbReference type="AlphaFoldDB" id="A0A1E7MYD2"/>
<proteinExistence type="predicted"/>
<accession>A0A1E7MYD2</accession>
<dbReference type="GeneID" id="97483981"/>
<reference evidence="2 3" key="2">
    <citation type="submission" date="2014-07" db="EMBL/GenBank/DDBJ databases">
        <authorList>
            <person name="Zhang J.E."/>
            <person name="Yang H."/>
            <person name="Guo J."/>
            <person name="Deng Z."/>
            <person name="Luo H."/>
            <person name="Luo M."/>
            <person name="Zhao B."/>
        </authorList>
    </citation>
    <scope>NUCLEOTIDE SEQUENCE [LARGE SCALE GENOMIC DNA]</scope>
    <source>
        <strain evidence="2">ATCC 10762</strain>
        <strain evidence="3">ATCC 10762 / DSM 40127 / CCM 3239 / JCM 4008 / LMG 5968 / NBRC 12843 / NCIMB 8234 / A-377</strain>
    </source>
</reference>
<keyword evidence="3" id="KW-1185">Reference proteome</keyword>
<dbReference type="Proteomes" id="UP000610124">
    <property type="component" value="Unassembled WGS sequence"/>
</dbReference>
<dbReference type="OrthoDB" id="4351133at2"/>
<dbReference type="KEGG" id="kau:B6264_18015"/>
<reference evidence="2" key="3">
    <citation type="submission" date="2016-08" db="EMBL/GenBank/DDBJ databases">
        <title>Sequencing, Assembly and Comparative Genomics of S. aureofaciens ATCC 10762.</title>
        <authorList>
            <person name="Gradnigo J.S."/>
            <person name="Johnson N."/>
            <person name="Somerville G.A."/>
        </authorList>
    </citation>
    <scope>NUCLEOTIDE SEQUENCE [LARGE SCALE GENOMIC DNA]</scope>
    <source>
        <strain evidence="2">ATCC 10762</strain>
    </source>
</reference>
<gene>
    <name evidence="1" type="ORF">GCM10010502_08040</name>
    <name evidence="2" type="ORF">HS99_0012790</name>
</gene>
<evidence type="ECO:0000313" key="1">
    <source>
        <dbReference type="EMBL" id="GGU59988.1"/>
    </source>
</evidence>
<protein>
    <recommendedName>
        <fullName evidence="4">Thiocillin family RiPP</fullName>
    </recommendedName>
</protein>
<comment type="caution">
    <text evidence="2">The sequence shown here is derived from an EMBL/GenBank/DDBJ whole genome shotgun (WGS) entry which is preliminary data.</text>
</comment>
<evidence type="ECO:0000313" key="2">
    <source>
        <dbReference type="EMBL" id="OEV33447.1"/>
    </source>
</evidence>
<dbReference type="InterPro" id="IPR049803">
    <property type="entry name" value="RiPP_thiocil-like"/>
</dbReference>
<dbReference type="NCBIfam" id="NF033482">
    <property type="entry name" value="RiPP_thiocil"/>
    <property type="match status" value="1"/>
</dbReference>
<dbReference type="Proteomes" id="UP000037395">
    <property type="component" value="Unassembled WGS sequence"/>
</dbReference>
<accession>A0A8H9HI69</accession>
<dbReference type="EMBL" id="BMUB01000002">
    <property type="protein sequence ID" value="GGU59988.1"/>
    <property type="molecule type" value="Genomic_DNA"/>
</dbReference>
<dbReference type="EMBL" id="JPRF03000065">
    <property type="protein sequence ID" value="OEV33447.1"/>
    <property type="molecule type" value="Genomic_DNA"/>
</dbReference>
<reference evidence="3" key="4">
    <citation type="submission" date="2016-08" db="EMBL/GenBank/DDBJ databases">
        <title>Sequencing, assembly and comparative genomics of S. aureofaciens ATCC 10762.</title>
        <authorList>
            <person name="Gradnigo J.S."/>
            <person name="Johnson N."/>
            <person name="Somerville G.A."/>
        </authorList>
    </citation>
    <scope>NUCLEOTIDE SEQUENCE [LARGE SCALE GENOMIC DNA]</scope>
    <source>
        <strain evidence="3">ATCC 10762 / DSM 40127 / CCM 3239 / JCM 4008 / LMG 5968 / NBRC 12843 / NCIMB 8234 / A-377</strain>
    </source>
</reference>
<name>A0A1E7MYD2_KITAU</name>